<sequence>MVKSISLLFILAMSCFGFDLYSNIKSIISEQTYAKNRDKIEKIFAIQSEFIDNNGNPNYAKITSTLRVNSLLNISYSKPVNLEIAFYSPTSDILMFKSISEALKSIGYSYFLSKSLKSNTEGIVWQISMSSRFILDPGTLYKELGKNQIFIKDIKRDGEFSFTYSIDASQAVLSTHDYISDVEFDLAKPLEPYFLNINQKSEALIKSYISDSWICDIRVLDRDLNLITQIKSDKPEKEIYIKFPPNSYYLLIDDAFSLENIKRGLKIYIKSN</sequence>
<evidence type="ECO:0000313" key="2">
    <source>
        <dbReference type="Proteomes" id="UP000194260"/>
    </source>
</evidence>
<evidence type="ECO:0008006" key="3">
    <source>
        <dbReference type="Google" id="ProtNLM"/>
    </source>
</evidence>
<dbReference type="PROSITE" id="PS51257">
    <property type="entry name" value="PROKAR_LIPOPROTEIN"/>
    <property type="match status" value="1"/>
</dbReference>
<evidence type="ECO:0000313" key="1">
    <source>
        <dbReference type="EMBL" id="ARR00187.1"/>
    </source>
</evidence>
<dbReference type="EMBL" id="CP018789">
    <property type="protein sequence ID" value="ARR00187.1"/>
    <property type="molecule type" value="Genomic_DNA"/>
</dbReference>
<dbReference type="Proteomes" id="UP000194260">
    <property type="component" value="Chromosome"/>
</dbReference>
<reference evidence="2" key="1">
    <citation type="journal article" date="2017" name="Genome Biol. Evol.">
        <title>Comparative Genomic Analysis Identifies a Campylobacter Clade Deficient in Selenium Metabolism.</title>
        <authorList>
            <person name="Miller W.G."/>
            <person name="Yee E."/>
            <person name="Lopes B.S."/>
            <person name="Chapman M.H."/>
            <person name="Huynh S."/>
            <person name="Bono J.L."/>
            <person name="Parker C.T."/>
            <person name="Strachan N.J.C."/>
            <person name="Forbes K.J."/>
        </authorList>
    </citation>
    <scope>NUCLEOTIDE SEQUENCE [LARGE SCALE GENOMIC DNA]</scope>
    <source>
        <strain evidence="2">RM6137</strain>
    </source>
</reference>
<proteinExistence type="predicted"/>
<protein>
    <recommendedName>
        <fullName evidence="3">Periplasmic protein</fullName>
    </recommendedName>
</protein>
<name>A0A1X9SVA4_9BACT</name>
<organism evidence="1 2">
    <name type="scientific">Campylobacter porcelli</name>
    <dbReference type="NCBI Taxonomy" id="1660073"/>
    <lineage>
        <taxon>Bacteria</taxon>
        <taxon>Pseudomonadati</taxon>
        <taxon>Campylobacterota</taxon>
        <taxon>Epsilonproteobacteria</taxon>
        <taxon>Campylobacterales</taxon>
        <taxon>Campylobacteraceae</taxon>
        <taxon>Campylobacter</taxon>
    </lineage>
</organism>
<accession>A0A1X9SVA4</accession>
<dbReference type="STRING" id="1660073.CSUIS_0346"/>
<dbReference type="RefSeq" id="WP_086296855.1">
    <property type="nucleotide sequence ID" value="NZ_CP018789.1"/>
</dbReference>
<dbReference type="AlphaFoldDB" id="A0A1X9SVA4"/>
<gene>
    <name evidence="1" type="ORF">CSUIS_0346</name>
</gene>
<dbReference type="KEGG" id="camy:CSUIS_0346"/>